<dbReference type="GO" id="GO:0005975">
    <property type="term" value="P:carbohydrate metabolic process"/>
    <property type="evidence" value="ECO:0007669"/>
    <property type="project" value="InterPro"/>
</dbReference>
<gene>
    <name evidence="4" type="primary">xylA_13</name>
    <name evidence="4" type="ORF">SDC9_97518</name>
</gene>
<dbReference type="PANTHER" id="PTHR48306">
    <property type="entry name" value="XYLOSE ISOMERASE"/>
    <property type="match status" value="1"/>
</dbReference>
<dbReference type="PROSITE" id="PS51415">
    <property type="entry name" value="XYLOSE_ISOMERASE"/>
    <property type="match status" value="1"/>
</dbReference>
<name>A0A645AC53_9ZZZZ</name>
<dbReference type="InterPro" id="IPR036237">
    <property type="entry name" value="Xyl_isomerase-like_sf"/>
</dbReference>
<dbReference type="PANTHER" id="PTHR48306:SF1">
    <property type="entry name" value="XYLOSE ISOMERASE"/>
    <property type="match status" value="1"/>
</dbReference>
<organism evidence="4">
    <name type="scientific">bioreactor metagenome</name>
    <dbReference type="NCBI Taxonomy" id="1076179"/>
    <lineage>
        <taxon>unclassified sequences</taxon>
        <taxon>metagenomes</taxon>
        <taxon>ecological metagenomes</taxon>
    </lineage>
</organism>
<dbReference type="GO" id="GO:0009045">
    <property type="term" value="F:xylose isomerase activity"/>
    <property type="evidence" value="ECO:0007669"/>
    <property type="project" value="UniProtKB-EC"/>
</dbReference>
<dbReference type="Gene3D" id="3.20.20.150">
    <property type="entry name" value="Divalent-metal-dependent TIM barrel enzymes"/>
    <property type="match status" value="1"/>
</dbReference>
<evidence type="ECO:0000256" key="2">
    <source>
        <dbReference type="ARBA" id="ARBA00023235"/>
    </source>
</evidence>
<reference evidence="4" key="1">
    <citation type="submission" date="2019-08" db="EMBL/GenBank/DDBJ databases">
        <authorList>
            <person name="Kucharzyk K."/>
            <person name="Murdoch R.W."/>
            <person name="Higgins S."/>
            <person name="Loffler F."/>
        </authorList>
    </citation>
    <scope>NUCLEOTIDE SEQUENCE</scope>
</reference>
<dbReference type="InterPro" id="IPR001998">
    <property type="entry name" value="Xylose_isomerase"/>
</dbReference>
<sequence>MLVILKGGGLQGGGTNFDAKTRRNSTDPEDIFIAHIAGMDAFARALEVAAEILEKSPYLTMLKERYASFDSGEGKKFEQGYLSLEDMRNYAIKSGKEPNPVSGKQELYEAIVNMYI</sequence>
<dbReference type="AlphaFoldDB" id="A0A645AC53"/>
<accession>A0A645AC53</accession>
<dbReference type="SUPFAM" id="SSF51658">
    <property type="entry name" value="Xylose isomerase-like"/>
    <property type="match status" value="1"/>
</dbReference>
<keyword evidence="2 4" id="KW-0413">Isomerase</keyword>
<dbReference type="GO" id="GO:0046872">
    <property type="term" value="F:metal ion binding"/>
    <property type="evidence" value="ECO:0007669"/>
    <property type="project" value="UniProtKB-KW"/>
</dbReference>
<dbReference type="EC" id="5.3.1.5" evidence="4"/>
<keyword evidence="1" id="KW-0479">Metal-binding</keyword>
<evidence type="ECO:0000256" key="1">
    <source>
        <dbReference type="ARBA" id="ARBA00022723"/>
    </source>
</evidence>
<dbReference type="EMBL" id="VSSQ01013119">
    <property type="protein sequence ID" value="MPM50775.1"/>
    <property type="molecule type" value="Genomic_DNA"/>
</dbReference>
<evidence type="ECO:0000256" key="3">
    <source>
        <dbReference type="ARBA" id="ARBA00023277"/>
    </source>
</evidence>
<proteinExistence type="predicted"/>
<protein>
    <submittedName>
        <fullName evidence="4">Xylose isomerase</fullName>
        <ecNumber evidence="4">5.3.1.5</ecNumber>
    </submittedName>
</protein>
<evidence type="ECO:0000313" key="4">
    <source>
        <dbReference type="EMBL" id="MPM50775.1"/>
    </source>
</evidence>
<keyword evidence="3" id="KW-0119">Carbohydrate metabolism</keyword>
<comment type="caution">
    <text evidence="4">The sequence shown here is derived from an EMBL/GenBank/DDBJ whole genome shotgun (WGS) entry which is preliminary data.</text>
</comment>